<evidence type="ECO:0000256" key="7">
    <source>
        <dbReference type="SAM" id="MobiDB-lite"/>
    </source>
</evidence>
<dbReference type="GO" id="GO:0032040">
    <property type="term" value="C:small-subunit processome"/>
    <property type="evidence" value="ECO:0007669"/>
    <property type="project" value="TreeGrafter"/>
</dbReference>
<dbReference type="FunFam" id="2.130.10.10:FF:000378">
    <property type="entry name" value="U3 small nucleolar RNA-associated protein 7"/>
    <property type="match status" value="1"/>
</dbReference>
<organism evidence="9 10">
    <name type="scientific">Gryllus longicercus</name>
    <dbReference type="NCBI Taxonomy" id="2509291"/>
    <lineage>
        <taxon>Eukaryota</taxon>
        <taxon>Metazoa</taxon>
        <taxon>Ecdysozoa</taxon>
        <taxon>Arthropoda</taxon>
        <taxon>Hexapoda</taxon>
        <taxon>Insecta</taxon>
        <taxon>Pterygota</taxon>
        <taxon>Neoptera</taxon>
        <taxon>Polyneoptera</taxon>
        <taxon>Orthoptera</taxon>
        <taxon>Ensifera</taxon>
        <taxon>Gryllidea</taxon>
        <taxon>Grylloidea</taxon>
        <taxon>Gryllidae</taxon>
        <taxon>Gryllinae</taxon>
        <taxon>Gryllus</taxon>
    </lineage>
</organism>
<dbReference type="PANTHER" id="PTHR14085:SF3">
    <property type="entry name" value="WD REPEAT-CONTAINING PROTEIN 46"/>
    <property type="match status" value="1"/>
</dbReference>
<proteinExistence type="predicted"/>
<dbReference type="SMART" id="SM01033">
    <property type="entry name" value="BING4CT"/>
    <property type="match status" value="1"/>
</dbReference>
<sequence length="561" mass="63791">MQEENNCIRPPRRFKRSKVNVIEKAKREVEELAKVVCDNGESLPYGHLKWARAKQEERVPVAKEKLARHNRGEGLSEAVTNTKLLTKEKEIEYAIEQAARTEILLTEDAGFLEVDEGESSTQVTQKQIANSVDILSASKHFQLFLEEFGPYRINYTRNGRYLLLGGRKGHIAAFDWITKKPLCEINVMEELFDVQWLHNELMFAVAQKRWVYIYDNQGVELHCLKTLHNVLRMDFLPYHFLLACSSANSFLSWLDVSLGKMVAQFPIRQGRLNIMAQNPYNACLCLGHAQGTVTMWSPNMKEPLVKMLCHNRPLQALAVNRNGMYMATSAVDRSVRIWDLRQLNGPLQDYRMAGIASNLSFSDRSLLAVGMGNIVEVYRDCCATTADHAYLRHKVNRSIADMQFCPYEDILGVGSGSGFTSMIVPGAGEPNFDALESNPYQTKRQRQEAEVKALLEKIQPELITLDPYAIGEVNVPTLKEKMAAKHALMLGKPPEIDFTPRRNKRKGSVRAAKAKKIVKERVKKDYIEAVKAISSEKKDNDQSNQEKPYSVLDRFLPKKKK</sequence>
<dbReference type="Pfam" id="PF00400">
    <property type="entry name" value="WD40"/>
    <property type="match status" value="1"/>
</dbReference>
<keyword evidence="2" id="KW-0698">rRNA processing</keyword>
<evidence type="ECO:0000256" key="6">
    <source>
        <dbReference type="PROSITE-ProRule" id="PRU00221"/>
    </source>
</evidence>
<dbReference type="Proteomes" id="UP001378592">
    <property type="component" value="Unassembled WGS sequence"/>
</dbReference>
<feature type="region of interest" description="Disordered" evidence="7">
    <location>
        <begin position="495"/>
        <end position="514"/>
    </location>
</feature>
<name>A0AAN9VTV8_9ORTH</name>
<dbReference type="InterPro" id="IPR001680">
    <property type="entry name" value="WD40_rpt"/>
</dbReference>
<evidence type="ECO:0000313" key="10">
    <source>
        <dbReference type="Proteomes" id="UP001378592"/>
    </source>
</evidence>
<dbReference type="GO" id="GO:0000462">
    <property type="term" value="P:maturation of SSU-rRNA from tricistronic rRNA transcript (SSU-rRNA, 5.8S rRNA, LSU-rRNA)"/>
    <property type="evidence" value="ECO:0007669"/>
    <property type="project" value="TreeGrafter"/>
</dbReference>
<accession>A0AAN9VTV8</accession>
<feature type="repeat" description="WD" evidence="6">
    <location>
        <begin position="307"/>
        <end position="341"/>
    </location>
</feature>
<feature type="region of interest" description="Disordered" evidence="7">
    <location>
        <begin position="533"/>
        <end position="561"/>
    </location>
</feature>
<dbReference type="EMBL" id="JAZDUA010000102">
    <property type="protein sequence ID" value="KAK7868010.1"/>
    <property type="molecule type" value="Genomic_DNA"/>
</dbReference>
<keyword evidence="3 6" id="KW-0853">WD repeat</keyword>
<evidence type="ECO:0000259" key="8">
    <source>
        <dbReference type="SMART" id="SM01033"/>
    </source>
</evidence>
<protein>
    <recommendedName>
        <fullName evidence="8">BING4 C-terminal domain-containing protein</fullName>
    </recommendedName>
</protein>
<dbReference type="PROSITE" id="PS50082">
    <property type="entry name" value="WD_REPEATS_2"/>
    <property type="match status" value="1"/>
</dbReference>
<dbReference type="InterPro" id="IPR040315">
    <property type="entry name" value="WDR46/Utp7"/>
</dbReference>
<dbReference type="InterPro" id="IPR015943">
    <property type="entry name" value="WD40/YVTN_repeat-like_dom_sf"/>
</dbReference>
<dbReference type="InterPro" id="IPR019775">
    <property type="entry name" value="WD40_repeat_CS"/>
</dbReference>
<dbReference type="AlphaFoldDB" id="A0AAN9VTV8"/>
<dbReference type="GO" id="GO:0030686">
    <property type="term" value="C:90S preribosome"/>
    <property type="evidence" value="ECO:0007669"/>
    <property type="project" value="TreeGrafter"/>
</dbReference>
<keyword evidence="4" id="KW-0677">Repeat</keyword>
<evidence type="ECO:0000256" key="1">
    <source>
        <dbReference type="ARBA" id="ARBA00004604"/>
    </source>
</evidence>
<evidence type="ECO:0000313" key="9">
    <source>
        <dbReference type="EMBL" id="KAK7868010.1"/>
    </source>
</evidence>
<dbReference type="PROSITE" id="PS50294">
    <property type="entry name" value="WD_REPEATS_REGION"/>
    <property type="match status" value="1"/>
</dbReference>
<dbReference type="PANTHER" id="PTHR14085">
    <property type="entry name" value="WD-REPEAT PROTEIN BING4"/>
    <property type="match status" value="1"/>
</dbReference>
<reference evidence="9 10" key="1">
    <citation type="submission" date="2024-03" db="EMBL/GenBank/DDBJ databases">
        <title>The genome assembly and annotation of the cricket Gryllus longicercus Weissman &amp; Gray.</title>
        <authorList>
            <person name="Szrajer S."/>
            <person name="Gray D."/>
            <person name="Ylla G."/>
        </authorList>
    </citation>
    <scope>NUCLEOTIDE SEQUENCE [LARGE SCALE GENOMIC DNA]</scope>
    <source>
        <strain evidence="9">DAG 2021-001</strain>
        <tissue evidence="9">Whole body minus gut</tissue>
    </source>
</reference>
<dbReference type="Gene3D" id="2.130.10.10">
    <property type="entry name" value="YVTN repeat-like/Quinoprotein amine dehydrogenase"/>
    <property type="match status" value="1"/>
</dbReference>
<dbReference type="InterPro" id="IPR012952">
    <property type="entry name" value="BING4_C_dom"/>
</dbReference>
<evidence type="ECO:0000256" key="2">
    <source>
        <dbReference type="ARBA" id="ARBA00022552"/>
    </source>
</evidence>
<evidence type="ECO:0000256" key="4">
    <source>
        <dbReference type="ARBA" id="ARBA00022737"/>
    </source>
</evidence>
<evidence type="ECO:0000256" key="3">
    <source>
        <dbReference type="ARBA" id="ARBA00022574"/>
    </source>
</evidence>
<dbReference type="PROSITE" id="PS00678">
    <property type="entry name" value="WD_REPEATS_1"/>
    <property type="match status" value="1"/>
</dbReference>
<dbReference type="InterPro" id="IPR036322">
    <property type="entry name" value="WD40_repeat_dom_sf"/>
</dbReference>
<keyword evidence="10" id="KW-1185">Reference proteome</keyword>
<feature type="compositionally biased region" description="Basic residues" evidence="7">
    <location>
        <begin position="501"/>
        <end position="514"/>
    </location>
</feature>
<gene>
    <name evidence="9" type="ORF">R5R35_010184</name>
</gene>
<evidence type="ECO:0000256" key="5">
    <source>
        <dbReference type="ARBA" id="ARBA00023242"/>
    </source>
</evidence>
<dbReference type="SMART" id="SM00320">
    <property type="entry name" value="WD40"/>
    <property type="match status" value="4"/>
</dbReference>
<comment type="subcellular location">
    <subcellularLocation>
        <location evidence="1">Nucleus</location>
        <location evidence="1">Nucleolus</location>
    </subcellularLocation>
</comment>
<keyword evidence="5" id="KW-0539">Nucleus</keyword>
<comment type="caution">
    <text evidence="9">The sequence shown here is derived from an EMBL/GenBank/DDBJ whole genome shotgun (WGS) entry which is preliminary data.</text>
</comment>
<dbReference type="Pfam" id="PF08149">
    <property type="entry name" value="BING4CT"/>
    <property type="match status" value="1"/>
</dbReference>
<dbReference type="SUPFAM" id="SSF50978">
    <property type="entry name" value="WD40 repeat-like"/>
    <property type="match status" value="1"/>
</dbReference>
<feature type="domain" description="BING4 C-terminal" evidence="8">
    <location>
        <begin position="389"/>
        <end position="467"/>
    </location>
</feature>